<protein>
    <recommendedName>
        <fullName evidence="1">PspA-associated domain-containing protein</fullName>
    </recommendedName>
</protein>
<name>A0A2V4B2Q2_9PSEU</name>
<dbReference type="InterPro" id="IPR054437">
    <property type="entry name" value="PspA-assoc_dom"/>
</dbReference>
<proteinExistence type="predicted"/>
<accession>A0A2V4B2Q2</accession>
<sequence>MIIRILGEGQYEVDDSRVDELNVLDTQLQEAVEEGDADLLGPVLAALLTAVRERGAPVAAEVLVPSELVLPAPDASLSEIRAMLSDDGLIPG</sequence>
<dbReference type="Proteomes" id="UP000249915">
    <property type="component" value="Unassembled WGS sequence"/>
</dbReference>
<evidence type="ECO:0000313" key="3">
    <source>
        <dbReference type="Proteomes" id="UP000249915"/>
    </source>
</evidence>
<dbReference type="OrthoDB" id="5244559at2"/>
<evidence type="ECO:0000259" key="1">
    <source>
        <dbReference type="Pfam" id="PF22743"/>
    </source>
</evidence>
<evidence type="ECO:0000313" key="2">
    <source>
        <dbReference type="EMBL" id="PXY28484.1"/>
    </source>
</evidence>
<gene>
    <name evidence="2" type="ORF">BAY60_18200</name>
</gene>
<comment type="caution">
    <text evidence="2">The sequence shown here is derived from an EMBL/GenBank/DDBJ whole genome shotgun (WGS) entry which is preliminary data.</text>
</comment>
<organism evidence="2 3">
    <name type="scientific">Prauserella muralis</name>
    <dbReference type="NCBI Taxonomy" id="588067"/>
    <lineage>
        <taxon>Bacteria</taxon>
        <taxon>Bacillati</taxon>
        <taxon>Actinomycetota</taxon>
        <taxon>Actinomycetes</taxon>
        <taxon>Pseudonocardiales</taxon>
        <taxon>Pseudonocardiaceae</taxon>
        <taxon>Prauserella</taxon>
    </lineage>
</organism>
<keyword evidence="3" id="KW-1185">Reference proteome</keyword>
<dbReference type="EMBL" id="MASW01000002">
    <property type="protein sequence ID" value="PXY28484.1"/>
    <property type="molecule type" value="Genomic_DNA"/>
</dbReference>
<dbReference type="Pfam" id="PF22743">
    <property type="entry name" value="PspAA"/>
    <property type="match status" value="1"/>
</dbReference>
<reference evidence="2 3" key="1">
    <citation type="submission" date="2016-07" db="EMBL/GenBank/DDBJ databases">
        <title>Draft genome sequence of Prauserella muralis DSM 45305, isolated from a mould-covered wall in an indoor environment.</title>
        <authorList>
            <person name="Ruckert C."/>
            <person name="Albersmeier A."/>
            <person name="Jiang C.-L."/>
            <person name="Jiang Y."/>
            <person name="Kalinowski J."/>
            <person name="Schneider O."/>
            <person name="Winkler A."/>
            <person name="Zotchev S.B."/>
        </authorList>
    </citation>
    <scope>NUCLEOTIDE SEQUENCE [LARGE SCALE GENOMIC DNA]</scope>
    <source>
        <strain evidence="2 3">DSM 45305</strain>
    </source>
</reference>
<dbReference type="AlphaFoldDB" id="A0A2V4B2Q2"/>
<feature type="domain" description="PspA-associated" evidence="1">
    <location>
        <begin position="1"/>
        <end position="92"/>
    </location>
</feature>